<reference evidence="2" key="1">
    <citation type="journal article" date="2023" name="Mol. Phylogenet. Evol.">
        <title>Genome-scale phylogeny and comparative genomics of the fungal order Sordariales.</title>
        <authorList>
            <person name="Hensen N."/>
            <person name="Bonometti L."/>
            <person name="Westerberg I."/>
            <person name="Brannstrom I.O."/>
            <person name="Guillou S."/>
            <person name="Cros-Aarteil S."/>
            <person name="Calhoun S."/>
            <person name="Haridas S."/>
            <person name="Kuo A."/>
            <person name="Mondo S."/>
            <person name="Pangilinan J."/>
            <person name="Riley R."/>
            <person name="LaButti K."/>
            <person name="Andreopoulos B."/>
            <person name="Lipzen A."/>
            <person name="Chen C."/>
            <person name="Yan M."/>
            <person name="Daum C."/>
            <person name="Ng V."/>
            <person name="Clum A."/>
            <person name="Steindorff A."/>
            <person name="Ohm R.A."/>
            <person name="Martin F."/>
            <person name="Silar P."/>
            <person name="Natvig D.O."/>
            <person name="Lalanne C."/>
            <person name="Gautier V."/>
            <person name="Ament-Velasquez S.L."/>
            <person name="Kruys A."/>
            <person name="Hutchinson M.I."/>
            <person name="Powell A.J."/>
            <person name="Barry K."/>
            <person name="Miller A.N."/>
            <person name="Grigoriev I.V."/>
            <person name="Debuchy R."/>
            <person name="Gladieux P."/>
            <person name="Hiltunen Thoren M."/>
            <person name="Johannesson H."/>
        </authorList>
    </citation>
    <scope>NUCLEOTIDE SEQUENCE</scope>
    <source>
        <strain evidence="2">CBS 168.71</strain>
    </source>
</reference>
<keyword evidence="1" id="KW-0472">Membrane</keyword>
<dbReference type="AlphaFoldDB" id="A0AAE0LQ14"/>
<keyword evidence="3" id="KW-1185">Reference proteome</keyword>
<comment type="caution">
    <text evidence="2">The sequence shown here is derived from an EMBL/GenBank/DDBJ whole genome shotgun (WGS) entry which is preliminary data.</text>
</comment>
<protein>
    <submittedName>
        <fullName evidence="2">Uncharacterized protein</fullName>
    </submittedName>
</protein>
<dbReference type="Proteomes" id="UP001278766">
    <property type="component" value="Unassembled WGS sequence"/>
</dbReference>
<evidence type="ECO:0000313" key="2">
    <source>
        <dbReference type="EMBL" id="KAK3292714.1"/>
    </source>
</evidence>
<dbReference type="EMBL" id="JAUEPN010000007">
    <property type="protein sequence ID" value="KAK3292714.1"/>
    <property type="molecule type" value="Genomic_DNA"/>
</dbReference>
<proteinExistence type="predicted"/>
<dbReference type="GeneID" id="87836736"/>
<reference evidence="2" key="2">
    <citation type="submission" date="2023-06" db="EMBL/GenBank/DDBJ databases">
        <authorList>
            <consortium name="Lawrence Berkeley National Laboratory"/>
            <person name="Haridas S."/>
            <person name="Hensen N."/>
            <person name="Bonometti L."/>
            <person name="Westerberg I."/>
            <person name="Brannstrom I.O."/>
            <person name="Guillou S."/>
            <person name="Cros-Aarteil S."/>
            <person name="Calhoun S."/>
            <person name="Kuo A."/>
            <person name="Mondo S."/>
            <person name="Pangilinan J."/>
            <person name="Riley R."/>
            <person name="Labutti K."/>
            <person name="Andreopoulos B."/>
            <person name="Lipzen A."/>
            <person name="Chen C."/>
            <person name="Yanf M."/>
            <person name="Daum C."/>
            <person name="Ng V."/>
            <person name="Clum A."/>
            <person name="Steindorff A."/>
            <person name="Ohm R."/>
            <person name="Martin F."/>
            <person name="Silar P."/>
            <person name="Natvig D."/>
            <person name="Lalanne C."/>
            <person name="Gautier V."/>
            <person name="Ament-Velasquez S.L."/>
            <person name="Kruys A."/>
            <person name="Hutchinson M.I."/>
            <person name="Powell A.J."/>
            <person name="Barry K."/>
            <person name="Miller A.N."/>
            <person name="Grigoriev I.V."/>
            <person name="Debuchy R."/>
            <person name="Gladieux P."/>
            <person name="Thoren M.H."/>
            <person name="Johannesson H."/>
        </authorList>
    </citation>
    <scope>NUCLEOTIDE SEQUENCE</scope>
    <source>
        <strain evidence="2">CBS 168.71</strain>
    </source>
</reference>
<organism evidence="2 3">
    <name type="scientific">Chaetomium fimeti</name>
    <dbReference type="NCBI Taxonomy" id="1854472"/>
    <lineage>
        <taxon>Eukaryota</taxon>
        <taxon>Fungi</taxon>
        <taxon>Dikarya</taxon>
        <taxon>Ascomycota</taxon>
        <taxon>Pezizomycotina</taxon>
        <taxon>Sordariomycetes</taxon>
        <taxon>Sordariomycetidae</taxon>
        <taxon>Sordariales</taxon>
        <taxon>Chaetomiaceae</taxon>
        <taxon>Chaetomium</taxon>
    </lineage>
</organism>
<evidence type="ECO:0000256" key="1">
    <source>
        <dbReference type="SAM" id="Phobius"/>
    </source>
</evidence>
<evidence type="ECO:0000313" key="3">
    <source>
        <dbReference type="Proteomes" id="UP001278766"/>
    </source>
</evidence>
<feature type="transmembrane region" description="Helical" evidence="1">
    <location>
        <begin position="55"/>
        <end position="76"/>
    </location>
</feature>
<keyword evidence="1" id="KW-1133">Transmembrane helix</keyword>
<sequence length="225" mass="25812">MTFFYPLFAGDSVPFLHSHDMIDDLLRRRHLDNVRPFDEYFDQTGHNQLWPPPGFGGMVGLGLSCYFSFSLSYFYFAKDFDRPGFFFFHFTSTELAGLHRTSQIWGGHLSRIRVGSPRGNPGFGPLAKDDGLRRLGQLYVGRHPHREAARHTRHPPVCWRREHAFFCILLGALCRISEGAGVVGRIFYSCWGCLASRAPAREARKWGPGGGPWFRCPQHRGRFYE</sequence>
<keyword evidence="1" id="KW-0812">Transmembrane</keyword>
<accession>A0AAE0LQ14</accession>
<name>A0AAE0LQ14_9PEZI</name>
<dbReference type="RefSeq" id="XP_062656228.1">
    <property type="nucleotide sequence ID" value="XM_062799788.1"/>
</dbReference>
<gene>
    <name evidence="2" type="ORF">B0H64DRAFT_235851</name>
</gene>